<dbReference type="STRING" id="764103.G7E160"/>
<dbReference type="GO" id="GO:0006574">
    <property type="term" value="P:L-valine catabolic process"/>
    <property type="evidence" value="ECO:0007669"/>
    <property type="project" value="TreeGrafter"/>
</dbReference>
<evidence type="ECO:0000256" key="4">
    <source>
        <dbReference type="ARBA" id="ARBA00023027"/>
    </source>
</evidence>
<dbReference type="Gene3D" id="3.40.605.10">
    <property type="entry name" value="Aldehyde Dehydrogenase, Chain A, domain 1"/>
    <property type="match status" value="1"/>
</dbReference>
<dbReference type="FunFam" id="3.40.309.10:FF:000002">
    <property type="entry name" value="Methylmalonate-semialdehyde dehydrogenase (Acylating)"/>
    <property type="match status" value="1"/>
</dbReference>
<dbReference type="InterPro" id="IPR015590">
    <property type="entry name" value="Aldehyde_DH_dom"/>
</dbReference>
<dbReference type="InterPro" id="IPR010061">
    <property type="entry name" value="MeMal-semiAld_DH"/>
</dbReference>
<evidence type="ECO:0000256" key="2">
    <source>
        <dbReference type="ARBA" id="ARBA00013048"/>
    </source>
</evidence>
<reference evidence="6 7" key="1">
    <citation type="journal article" date="2011" name="J. Gen. Appl. Microbiol.">
        <title>Draft genome sequencing of the enigmatic basidiomycete Mixia osmundae.</title>
        <authorList>
            <person name="Nishida H."/>
            <person name="Nagatsuka Y."/>
            <person name="Sugiyama J."/>
        </authorList>
    </citation>
    <scope>NUCLEOTIDE SEQUENCE [LARGE SCALE GENOMIC DNA]</scope>
    <source>
        <strain evidence="7">CBS 9802 / IAM 14324 / JCM 22182 / KY 12970</strain>
    </source>
</reference>
<dbReference type="InterPro" id="IPR016163">
    <property type="entry name" value="Ald_DH_C"/>
</dbReference>
<dbReference type="PANTHER" id="PTHR43866:SF3">
    <property type="entry name" value="METHYLMALONATE-SEMIALDEHYDE DEHYDROGENASE [ACYLATING], MITOCHONDRIAL"/>
    <property type="match status" value="1"/>
</dbReference>
<dbReference type="eggNOG" id="KOG2449">
    <property type="taxonomic scope" value="Eukaryota"/>
</dbReference>
<dbReference type="GO" id="GO:0005739">
    <property type="term" value="C:mitochondrion"/>
    <property type="evidence" value="ECO:0007669"/>
    <property type="project" value="TreeGrafter"/>
</dbReference>
<keyword evidence="7" id="KW-1185">Reference proteome</keyword>
<dbReference type="InterPro" id="IPR016160">
    <property type="entry name" value="Ald_DH_CS_CYS"/>
</dbReference>
<keyword evidence="4" id="KW-0520">NAD</keyword>
<dbReference type="Pfam" id="PF00171">
    <property type="entry name" value="Aldedh"/>
    <property type="match status" value="1"/>
</dbReference>
<dbReference type="GO" id="GO:0004491">
    <property type="term" value="F:methylmalonate-semialdehyde dehydrogenase (acylating, NAD) activity"/>
    <property type="evidence" value="ECO:0007669"/>
    <property type="project" value="UniProtKB-EC"/>
</dbReference>
<organism evidence="6 7">
    <name type="scientific">Mixia osmundae (strain CBS 9802 / IAM 14324 / JCM 22182 / KY 12970)</name>
    <dbReference type="NCBI Taxonomy" id="764103"/>
    <lineage>
        <taxon>Eukaryota</taxon>
        <taxon>Fungi</taxon>
        <taxon>Dikarya</taxon>
        <taxon>Basidiomycota</taxon>
        <taxon>Pucciniomycotina</taxon>
        <taxon>Mixiomycetes</taxon>
        <taxon>Mixiales</taxon>
        <taxon>Mixiaceae</taxon>
        <taxon>Mixia</taxon>
    </lineage>
</organism>
<dbReference type="PANTHER" id="PTHR43866">
    <property type="entry name" value="MALONATE-SEMIALDEHYDE DEHYDROGENASE"/>
    <property type="match status" value="1"/>
</dbReference>
<evidence type="ECO:0000259" key="5">
    <source>
        <dbReference type="Pfam" id="PF00171"/>
    </source>
</evidence>
<dbReference type="GO" id="GO:0006210">
    <property type="term" value="P:thymine catabolic process"/>
    <property type="evidence" value="ECO:0007669"/>
    <property type="project" value="TreeGrafter"/>
</dbReference>
<dbReference type="CDD" id="cd07085">
    <property type="entry name" value="ALDH_F6_MMSDH"/>
    <property type="match status" value="1"/>
</dbReference>
<dbReference type="OrthoDB" id="310895at2759"/>
<dbReference type="HOGENOM" id="CLU_005391_1_10_1"/>
<comment type="caution">
    <text evidence="6">The sequence shown here is derived from an EMBL/GenBank/DDBJ whole genome shotgun (WGS) entry which is preliminary data.</text>
</comment>
<evidence type="ECO:0000256" key="3">
    <source>
        <dbReference type="ARBA" id="ARBA00023002"/>
    </source>
</evidence>
<feature type="domain" description="Aldehyde dehydrogenase" evidence="5">
    <location>
        <begin position="121"/>
        <end position="582"/>
    </location>
</feature>
<proteinExistence type="inferred from homology"/>
<dbReference type="InterPro" id="IPR016161">
    <property type="entry name" value="Ald_DH/histidinol_DH"/>
</dbReference>
<evidence type="ECO:0000313" key="6">
    <source>
        <dbReference type="EMBL" id="GAA96570.1"/>
    </source>
</evidence>
<dbReference type="FunFam" id="3.40.605.10:FF:000003">
    <property type="entry name" value="Methylmalonate-semialdehyde dehydrogenase [acylating]"/>
    <property type="match status" value="1"/>
</dbReference>
<dbReference type="InterPro" id="IPR016162">
    <property type="entry name" value="Ald_DH_N"/>
</dbReference>
<gene>
    <name evidence="6" type="primary">Mo03239</name>
    <name evidence="6" type="ORF">E5Q_03239</name>
</gene>
<dbReference type="EC" id="1.2.1.27" evidence="2"/>
<dbReference type="PROSITE" id="PS00070">
    <property type="entry name" value="ALDEHYDE_DEHYDR_CYS"/>
    <property type="match status" value="1"/>
</dbReference>
<dbReference type="EMBL" id="BABT02000102">
    <property type="protein sequence ID" value="GAA96570.1"/>
    <property type="molecule type" value="Genomic_DNA"/>
</dbReference>
<sequence>MGVAIAVTQRHVNSASVRFSDEDRSKERVSDRGEILISDLTGKSGHQTLPHSYGYDSLELFAEHQSMLPIARRHARPLARSLATAASGRLADVHADSKESNRWKGTSTTGGTTKLYIDGQWTDSKTDRWIDLYDPSTQRLLTKVPETTQDEMRLTVDKAHDAYLGWKDTSVLSRQGVMLKLQHLLREHMDDIARSIVLEQGKTFADAKGDVLRGLQVVDACCGIPSLLMGDKIEVSRDMDTEVRKAPLGVGAAICPFNFPAMIPLWSIPMAIAAGNSLILKPSERDPGASMIITELMELAGLPKGVLSVMHGSVDTVNFLCDEPRIKAITFVGSDKAGKHIYDRAGATGKRVQANLGAKNHAILMPDANLNFALNSIAGAAFGAAGQRCMALSVVVSIGEPTWLPQLVERAKKLKMANGFEQGADLGPVISPMAKTRIESLIQSCEDQGGKIILDGRGAKTEGYPDGNWVGPTILHADTSMSCYQEEIFGPCLTIVQAENLDEAIALINRNKYGNGVAIFTQSGATARKFEKEIESGQIGINVPIPVPLPMFSWSGNKGSVLGGHSLYGSLGLDFWTQHKTVTALWRQEDVISSQADVAMPTHR</sequence>
<accession>G7E160</accession>
<protein>
    <recommendedName>
        <fullName evidence="2">methylmalonate-semialdehyde dehydrogenase (CoA acylating)</fullName>
        <ecNumber evidence="2">1.2.1.27</ecNumber>
    </recommendedName>
</protein>
<dbReference type="Gene3D" id="3.40.309.10">
    <property type="entry name" value="Aldehyde Dehydrogenase, Chain A, domain 2"/>
    <property type="match status" value="1"/>
</dbReference>
<evidence type="ECO:0000313" key="7">
    <source>
        <dbReference type="Proteomes" id="UP000009131"/>
    </source>
</evidence>
<comment type="similarity">
    <text evidence="1">Belongs to the aldehyde dehydrogenase family.</text>
</comment>
<dbReference type="Proteomes" id="UP000009131">
    <property type="component" value="Unassembled WGS sequence"/>
</dbReference>
<keyword evidence="3" id="KW-0560">Oxidoreductase</keyword>
<dbReference type="SUPFAM" id="SSF53720">
    <property type="entry name" value="ALDH-like"/>
    <property type="match status" value="1"/>
</dbReference>
<dbReference type="AlphaFoldDB" id="G7E160"/>
<name>G7E160_MIXOS</name>
<dbReference type="NCBIfam" id="TIGR01722">
    <property type="entry name" value="MMSDH"/>
    <property type="match status" value="1"/>
</dbReference>
<reference evidence="6 7" key="2">
    <citation type="journal article" date="2012" name="Open Biol.">
        <title>Characteristics of nucleosomes and linker DNA regions on the genome of the basidiomycete Mixia osmundae revealed by mono- and dinucleosome mapping.</title>
        <authorList>
            <person name="Nishida H."/>
            <person name="Kondo S."/>
            <person name="Matsumoto T."/>
            <person name="Suzuki Y."/>
            <person name="Yoshikawa H."/>
            <person name="Taylor T.D."/>
            <person name="Sugiyama J."/>
        </authorList>
    </citation>
    <scope>NUCLEOTIDE SEQUENCE [LARGE SCALE GENOMIC DNA]</scope>
    <source>
        <strain evidence="7">CBS 9802 / IAM 14324 / JCM 22182 / KY 12970</strain>
    </source>
</reference>
<evidence type="ECO:0000256" key="1">
    <source>
        <dbReference type="ARBA" id="ARBA00009986"/>
    </source>
</evidence>
<dbReference type="InParanoid" id="G7E160"/>